<reference evidence="1 2" key="1">
    <citation type="submission" date="2019-03" db="EMBL/GenBank/DDBJ databases">
        <title>Draft genome sequences of novel Actinobacteria.</title>
        <authorList>
            <person name="Sahin N."/>
            <person name="Ay H."/>
            <person name="Saygin H."/>
        </authorList>
    </citation>
    <scope>NUCLEOTIDE SEQUENCE [LARGE SCALE GENOMIC DNA]</scope>
    <source>
        <strain evidence="1 2">DSM 45941</strain>
    </source>
</reference>
<dbReference type="OrthoDB" id="4237181at2"/>
<accession>A0A4R5B3V1</accession>
<dbReference type="RefSeq" id="WP_132199711.1">
    <property type="nucleotide sequence ID" value="NZ_SMKY01000117.1"/>
</dbReference>
<comment type="caution">
    <text evidence="1">The sequence shown here is derived from an EMBL/GenBank/DDBJ whole genome shotgun (WGS) entry which is preliminary data.</text>
</comment>
<dbReference type="AlphaFoldDB" id="A0A4R5B3V1"/>
<name>A0A4R5B3V1_9ACTN</name>
<evidence type="ECO:0000313" key="1">
    <source>
        <dbReference type="EMBL" id="TDD79220.1"/>
    </source>
</evidence>
<sequence length="83" mass="8967">MADSKFRIDPETQKRLGSQVLADLRANLWPVDCQTCGRPLGRWGKPSLEVRAQDGIATASLHHQRCRPPAWSDGTVATGGGGI</sequence>
<organism evidence="1 2">
    <name type="scientific">Actinomadura darangshiensis</name>
    <dbReference type="NCBI Taxonomy" id="705336"/>
    <lineage>
        <taxon>Bacteria</taxon>
        <taxon>Bacillati</taxon>
        <taxon>Actinomycetota</taxon>
        <taxon>Actinomycetes</taxon>
        <taxon>Streptosporangiales</taxon>
        <taxon>Thermomonosporaceae</taxon>
        <taxon>Actinomadura</taxon>
    </lineage>
</organism>
<protein>
    <submittedName>
        <fullName evidence="1">Uncharacterized protein</fullName>
    </submittedName>
</protein>
<evidence type="ECO:0000313" key="2">
    <source>
        <dbReference type="Proteomes" id="UP000295578"/>
    </source>
</evidence>
<gene>
    <name evidence="1" type="ORF">E1293_24015</name>
</gene>
<dbReference type="Proteomes" id="UP000295578">
    <property type="component" value="Unassembled WGS sequence"/>
</dbReference>
<proteinExistence type="predicted"/>
<dbReference type="EMBL" id="SMKY01000117">
    <property type="protein sequence ID" value="TDD79220.1"/>
    <property type="molecule type" value="Genomic_DNA"/>
</dbReference>
<keyword evidence="2" id="KW-1185">Reference proteome</keyword>